<dbReference type="EMBL" id="CP009808">
    <property type="protein sequence ID" value="ATZ49066.1"/>
    <property type="molecule type" value="Genomic_DNA"/>
</dbReference>
<protein>
    <submittedName>
        <fullName evidence="1">Uncharacterized protein</fullName>
    </submittedName>
</protein>
<evidence type="ECO:0000313" key="2">
    <source>
        <dbReference type="Proteomes" id="UP000001798"/>
    </source>
</evidence>
<reference evidence="1 2" key="1">
    <citation type="journal article" date="2011" name="PLoS Genet.">
        <title>Genomic analysis of the necrotrophic fungal pathogens Sclerotinia sclerotiorum and Botrytis cinerea.</title>
        <authorList>
            <person name="Amselem J."/>
            <person name="Cuomo C.A."/>
            <person name="van Kan J.A."/>
            <person name="Viaud M."/>
            <person name="Benito E.P."/>
            <person name="Couloux A."/>
            <person name="Coutinho P.M."/>
            <person name="de Vries R.P."/>
            <person name="Dyer P.S."/>
            <person name="Fillinger S."/>
            <person name="Fournier E."/>
            <person name="Gout L."/>
            <person name="Hahn M."/>
            <person name="Kohn L."/>
            <person name="Lapalu N."/>
            <person name="Plummer K.M."/>
            <person name="Pradier J.M."/>
            <person name="Quevillon E."/>
            <person name="Sharon A."/>
            <person name="Simon A."/>
            <person name="ten Have A."/>
            <person name="Tudzynski B."/>
            <person name="Tudzynski P."/>
            <person name="Wincker P."/>
            <person name="Andrew M."/>
            <person name="Anthouard V."/>
            <person name="Beever R.E."/>
            <person name="Beffa R."/>
            <person name="Benoit I."/>
            <person name="Bouzid O."/>
            <person name="Brault B."/>
            <person name="Chen Z."/>
            <person name="Choquer M."/>
            <person name="Collemare J."/>
            <person name="Cotton P."/>
            <person name="Danchin E.G."/>
            <person name="Da Silva C."/>
            <person name="Gautier A."/>
            <person name="Giraud C."/>
            <person name="Giraud T."/>
            <person name="Gonzalez C."/>
            <person name="Grossetete S."/>
            <person name="Guldener U."/>
            <person name="Henrissat B."/>
            <person name="Howlett B.J."/>
            <person name="Kodira C."/>
            <person name="Kretschmer M."/>
            <person name="Lappartient A."/>
            <person name="Leroch M."/>
            <person name="Levis C."/>
            <person name="Mauceli E."/>
            <person name="Neuveglise C."/>
            <person name="Oeser B."/>
            <person name="Pearson M."/>
            <person name="Poulain J."/>
            <person name="Poussereau N."/>
            <person name="Quesneville H."/>
            <person name="Rascle C."/>
            <person name="Schumacher J."/>
            <person name="Segurens B."/>
            <person name="Sexton A."/>
            <person name="Silva E."/>
            <person name="Sirven C."/>
            <person name="Soanes D.M."/>
            <person name="Talbot N.J."/>
            <person name="Templeton M."/>
            <person name="Yandava C."/>
            <person name="Yarden O."/>
            <person name="Zeng Q."/>
            <person name="Rollins J.A."/>
            <person name="Lebrun M.H."/>
            <person name="Dickman M."/>
        </authorList>
    </citation>
    <scope>NUCLEOTIDE SEQUENCE [LARGE SCALE GENOMIC DNA]</scope>
    <source>
        <strain evidence="1 2">B05.10</strain>
    </source>
</reference>
<dbReference type="GeneID" id="5437815"/>
<gene>
    <name evidence="1" type="ORF">BCIN_04g02620</name>
</gene>
<dbReference type="Proteomes" id="UP000001798">
    <property type="component" value="Chromosome 4"/>
</dbReference>
<dbReference type="EMBL" id="CP009808">
    <property type="protein sequence ID" value="ATZ49067.1"/>
    <property type="molecule type" value="Genomic_DNA"/>
</dbReference>
<dbReference type="RefSeq" id="XP_024548244.1">
    <property type="nucleotide sequence ID" value="XM_024692469.1"/>
</dbReference>
<name>A0A384JF76_BOTFB</name>
<organism evidence="1 2">
    <name type="scientific">Botryotinia fuckeliana (strain B05.10)</name>
    <name type="common">Noble rot fungus</name>
    <name type="synonym">Botrytis cinerea</name>
    <dbReference type="NCBI Taxonomy" id="332648"/>
    <lineage>
        <taxon>Eukaryota</taxon>
        <taxon>Fungi</taxon>
        <taxon>Dikarya</taxon>
        <taxon>Ascomycota</taxon>
        <taxon>Pezizomycotina</taxon>
        <taxon>Leotiomycetes</taxon>
        <taxon>Helotiales</taxon>
        <taxon>Sclerotiniaceae</taxon>
        <taxon>Botrytis</taxon>
    </lineage>
</organism>
<evidence type="ECO:0000313" key="1">
    <source>
        <dbReference type="EMBL" id="ATZ49067.1"/>
    </source>
</evidence>
<keyword evidence="2" id="KW-1185">Reference proteome</keyword>
<sequence>MLRIPWKTIVGLFQEASIDPIVSELQIFIKRLPTKPARVILGGGYSTMSIVRDALFELVAAGAIDMAANPDIVESRLLKSSYSILTKFPWSEREGPRDIYQPSWSEFDQS</sequence>
<proteinExistence type="predicted"/>
<dbReference type="VEuPathDB" id="FungiDB:Bcin04g02620"/>
<dbReference type="RefSeq" id="XP_024548243.1">
    <property type="nucleotide sequence ID" value="XM_024692468.1"/>
</dbReference>
<reference evidence="1" key="4">
    <citation type="submission" date="2017-12" db="EMBL/GenBank/DDBJ databases">
        <authorList>
            <person name="van Kan J."/>
        </authorList>
    </citation>
    <scope>NUCLEOTIDE SEQUENCE</scope>
    <source>
        <strain evidence="1">B05.10</strain>
    </source>
</reference>
<reference evidence="1 2" key="3">
    <citation type="journal article" date="2017" name="Mol. Plant Pathol.">
        <title>A gapless genome sequence of the fungus Botrytis cinerea.</title>
        <authorList>
            <person name="Van Kan J.A."/>
            <person name="Stassen J.H."/>
            <person name="Mosbach A."/>
            <person name="Van Der Lee T.A."/>
            <person name="Faino L."/>
            <person name="Farmer A.D."/>
            <person name="Papasotiriou D.G."/>
            <person name="Zhou S."/>
            <person name="Seidl M.F."/>
            <person name="Cottam E."/>
            <person name="Edel D."/>
            <person name="Hahn M."/>
            <person name="Schwartz D.C."/>
            <person name="Dietrich R.A."/>
            <person name="Widdison S."/>
            <person name="Scalliet G."/>
        </authorList>
    </citation>
    <scope>NUCLEOTIDE SEQUENCE [LARGE SCALE GENOMIC DNA]</scope>
    <source>
        <strain evidence="1 2">B05.10</strain>
    </source>
</reference>
<reference evidence="1 2" key="2">
    <citation type="journal article" date="2012" name="Eukaryot. Cell">
        <title>Genome update of Botrytis cinerea strains B05.10 and T4.</title>
        <authorList>
            <person name="Staats M."/>
            <person name="van Kan J.A."/>
        </authorList>
    </citation>
    <scope>NUCLEOTIDE SEQUENCE [LARGE SCALE GENOMIC DNA]</scope>
    <source>
        <strain evidence="1 2">B05.10</strain>
    </source>
</reference>
<dbReference type="KEGG" id="bfu:BCIN_04g02620"/>
<accession>A0A384JF76</accession>
<dbReference type="OrthoDB" id="3491605at2759"/>
<dbReference type="AlphaFoldDB" id="A0A384JF76"/>